<dbReference type="RefSeq" id="WP_269658629.1">
    <property type="nucleotide sequence ID" value="NZ_CP114413.1"/>
</dbReference>
<keyword evidence="6" id="KW-1185">Reference proteome</keyword>
<evidence type="ECO:0000259" key="4">
    <source>
        <dbReference type="Pfam" id="PF00892"/>
    </source>
</evidence>
<evidence type="ECO:0000256" key="1">
    <source>
        <dbReference type="ARBA" id="ARBA00007362"/>
    </source>
</evidence>
<protein>
    <submittedName>
        <fullName evidence="5">DMT family transporter</fullName>
    </submittedName>
</protein>
<reference evidence="5" key="1">
    <citation type="submission" date="2022-12" db="EMBL/GenBank/DDBJ databases">
        <authorList>
            <person name="Ruckert C."/>
            <person name="Busche T."/>
            <person name="Kalinowski J."/>
            <person name="Wittmann C."/>
        </authorList>
    </citation>
    <scope>NUCLEOTIDE SEQUENCE</scope>
    <source>
        <strain evidence="5">DSM 40467</strain>
    </source>
</reference>
<feature type="region of interest" description="Disordered" evidence="2">
    <location>
        <begin position="95"/>
        <end position="121"/>
    </location>
</feature>
<dbReference type="Proteomes" id="UP001164439">
    <property type="component" value="Chromosome"/>
</dbReference>
<evidence type="ECO:0000313" key="5">
    <source>
        <dbReference type="EMBL" id="WAZ20973.1"/>
    </source>
</evidence>
<accession>A0ABY7KBM9</accession>
<evidence type="ECO:0000256" key="2">
    <source>
        <dbReference type="SAM" id="MobiDB-lite"/>
    </source>
</evidence>
<dbReference type="EMBL" id="CP114413">
    <property type="protein sequence ID" value="WAZ20973.1"/>
    <property type="molecule type" value="Genomic_DNA"/>
</dbReference>
<sequence length="121" mass="12852">MALLEGLLPDMERPTWTAGLILYLGAVQTALAYPLFFVGLCVVRATTASVVAMVEPLTAAVVGSLVFGERLNAIVLTGRVLLPLAVLFRAADERVGRAASRRVPSADHGQRTWPPAIRAGD</sequence>
<evidence type="ECO:0000256" key="3">
    <source>
        <dbReference type="SAM" id="Phobius"/>
    </source>
</evidence>
<dbReference type="InterPro" id="IPR000620">
    <property type="entry name" value="EamA_dom"/>
</dbReference>
<keyword evidence="3" id="KW-0812">Transmembrane</keyword>
<comment type="similarity">
    <text evidence="1">Belongs to the EamA transporter family.</text>
</comment>
<gene>
    <name evidence="5" type="ORF">STRCI_002124</name>
</gene>
<name>A0ABY7KBM9_9ACTN</name>
<feature type="domain" description="EamA" evidence="4">
    <location>
        <begin position="14"/>
        <end position="88"/>
    </location>
</feature>
<dbReference type="Pfam" id="PF00892">
    <property type="entry name" value="EamA"/>
    <property type="match status" value="1"/>
</dbReference>
<keyword evidence="3" id="KW-0472">Membrane</keyword>
<keyword evidence="3" id="KW-1133">Transmembrane helix</keyword>
<organism evidence="5 6">
    <name type="scientific">Streptomyces cinnabarinus</name>
    <dbReference type="NCBI Taxonomy" id="67287"/>
    <lineage>
        <taxon>Bacteria</taxon>
        <taxon>Bacillati</taxon>
        <taxon>Actinomycetota</taxon>
        <taxon>Actinomycetes</taxon>
        <taxon>Kitasatosporales</taxon>
        <taxon>Streptomycetaceae</taxon>
        <taxon>Streptomyces</taxon>
    </lineage>
</organism>
<dbReference type="SUPFAM" id="SSF103481">
    <property type="entry name" value="Multidrug resistance efflux transporter EmrE"/>
    <property type="match status" value="1"/>
</dbReference>
<feature type="transmembrane region" description="Helical" evidence="3">
    <location>
        <begin position="20"/>
        <end position="43"/>
    </location>
</feature>
<proteinExistence type="inferred from homology"/>
<evidence type="ECO:0000313" key="6">
    <source>
        <dbReference type="Proteomes" id="UP001164439"/>
    </source>
</evidence>
<dbReference type="InterPro" id="IPR037185">
    <property type="entry name" value="EmrE-like"/>
</dbReference>